<dbReference type="Gene3D" id="1.10.730.10">
    <property type="entry name" value="Isoleucyl-tRNA Synthetase, Domain 1"/>
    <property type="match status" value="1"/>
</dbReference>
<dbReference type="InterPro" id="IPR015413">
    <property type="entry name" value="Methionyl/Leucyl_tRNA_Synth"/>
</dbReference>
<dbReference type="AlphaFoldDB" id="A0A0P6XSA1"/>
<evidence type="ECO:0000256" key="8">
    <source>
        <dbReference type="ARBA" id="ARBA00022917"/>
    </source>
</evidence>
<dbReference type="Pfam" id="PF19303">
    <property type="entry name" value="Anticodon_3"/>
    <property type="match status" value="1"/>
</dbReference>
<evidence type="ECO:0000313" key="14">
    <source>
        <dbReference type="EMBL" id="KPL75467.1"/>
    </source>
</evidence>
<evidence type="ECO:0000256" key="11">
    <source>
        <dbReference type="HAMAP-Rule" id="MF_00098"/>
    </source>
</evidence>
<reference evidence="14 15" key="1">
    <citation type="submission" date="2015-07" db="EMBL/GenBank/DDBJ databases">
        <title>Draft genome of Bellilinea caldifistulae DSM 17877.</title>
        <authorList>
            <person name="Hemp J."/>
            <person name="Ward L.M."/>
            <person name="Pace L.A."/>
            <person name="Fischer W.W."/>
        </authorList>
    </citation>
    <scope>NUCLEOTIDE SEQUENCE [LARGE SCALE GENOMIC DNA]</scope>
    <source>
        <strain evidence="14 15">GOMI-1</strain>
    </source>
</reference>
<evidence type="ECO:0000256" key="6">
    <source>
        <dbReference type="ARBA" id="ARBA00022741"/>
    </source>
</evidence>
<keyword evidence="5 11" id="KW-0436">Ligase</keyword>
<evidence type="ECO:0000256" key="2">
    <source>
        <dbReference type="ARBA" id="ARBA00004496"/>
    </source>
</evidence>
<keyword evidence="11" id="KW-0862">Zinc</keyword>
<dbReference type="InterPro" id="IPR014729">
    <property type="entry name" value="Rossmann-like_a/b/a_fold"/>
</dbReference>
<evidence type="ECO:0000313" key="15">
    <source>
        <dbReference type="Proteomes" id="UP000050514"/>
    </source>
</evidence>
<feature type="binding site" evidence="11">
    <location>
        <position position="147"/>
    </location>
    <ligand>
        <name>Zn(2+)</name>
        <dbReference type="ChEBI" id="CHEBI:29105"/>
    </ligand>
</feature>
<feature type="binding site" evidence="11">
    <location>
        <position position="157"/>
    </location>
    <ligand>
        <name>Zn(2+)</name>
        <dbReference type="ChEBI" id="CHEBI:29105"/>
    </ligand>
</feature>
<proteinExistence type="inferred from homology"/>
<dbReference type="InterPro" id="IPR041872">
    <property type="entry name" value="Anticodon_Met"/>
</dbReference>
<dbReference type="HAMAP" id="MF_00098">
    <property type="entry name" value="Met_tRNA_synth_type1"/>
    <property type="match status" value="1"/>
</dbReference>
<evidence type="ECO:0000259" key="13">
    <source>
        <dbReference type="Pfam" id="PF19303"/>
    </source>
</evidence>
<dbReference type="SUPFAM" id="SSF52374">
    <property type="entry name" value="Nucleotidylyl transferase"/>
    <property type="match status" value="1"/>
</dbReference>
<dbReference type="EMBL" id="LGHJ01000014">
    <property type="protein sequence ID" value="KPL75467.1"/>
    <property type="molecule type" value="Genomic_DNA"/>
</dbReference>
<sequence>MTEHILIAIAWPYANAEIHVGNVTGSHLPGDIVARYHRLKGNRVLMVSGTDSHGTPVTLRADAEGKPIEEVYKRFHNGFLDLFLQLGIHYDLFTTTHTENHFKVAQSIFLALQKNGYLYTESRPQWYSPVSKRFLPDRYVEGTCYVCGYEGARSDQCDRCGSVLEPEKLINPRSKVDGSTPELRETEHFFLDLSKLEPEVARFLRERKHYWRETVIGQSLGQIESEGLKPRAITRDLDWGIPVPIPGWEGKCLYVWFEAVIGYLSAAIEWAKLSGDPQAWKNWWTNPEAKSFYFIGKDNIFFHAAWWPAQLMGTGEQFLEIFAGETGQRLTLPYDVPANQFMNLEGQKISGSRNWAVYARDFLTRYDPDPLRYYLTVNMPETRDTDWDWEDFYKRNNDELVATWGNLANRVLSFAYKHWEGVIPDPGELTAADQELLAIIEKGFETVGKEYEAVHLRAALGEAMRLASEVNRYLDQTAPWTSIKTDRQAAARAIYTAIRAIDNLKILLAPVLPHTAERLHRFLGYQQPLFGQGYLQEVEDALGSHTVVRYDPDSASGQWQPSQIKAGAPIQKPEPLFKKLDASIIEEERARLGKPVVF</sequence>
<dbReference type="SUPFAM" id="SSF47323">
    <property type="entry name" value="Anticodon-binding domain of a subclass of class I aminoacyl-tRNA synthetases"/>
    <property type="match status" value="1"/>
</dbReference>
<comment type="caution">
    <text evidence="11">Lacks conserved residue(s) required for the propagation of feature annotation.</text>
</comment>
<evidence type="ECO:0000256" key="4">
    <source>
        <dbReference type="ARBA" id="ARBA00022490"/>
    </source>
</evidence>
<evidence type="ECO:0000256" key="3">
    <source>
        <dbReference type="ARBA" id="ARBA00008258"/>
    </source>
</evidence>
<keyword evidence="7 11" id="KW-0067">ATP-binding</keyword>
<keyword evidence="4 11" id="KW-0963">Cytoplasm</keyword>
<feature type="binding site" evidence="11">
    <location>
        <position position="144"/>
    </location>
    <ligand>
        <name>Zn(2+)</name>
        <dbReference type="ChEBI" id="CHEBI:29105"/>
    </ligand>
</feature>
<comment type="caution">
    <text evidence="14">The sequence shown here is derived from an EMBL/GenBank/DDBJ whole genome shotgun (WGS) entry which is preliminary data.</text>
</comment>
<dbReference type="InterPro" id="IPR033911">
    <property type="entry name" value="MetRS_core"/>
</dbReference>
<dbReference type="Proteomes" id="UP000050514">
    <property type="component" value="Unassembled WGS sequence"/>
</dbReference>
<dbReference type="SUPFAM" id="SSF57770">
    <property type="entry name" value="Methionyl-tRNA synthetase (MetRS), Zn-domain"/>
    <property type="match status" value="1"/>
</dbReference>
<dbReference type="Pfam" id="PF09334">
    <property type="entry name" value="tRNA-synt_1g"/>
    <property type="match status" value="1"/>
</dbReference>
<dbReference type="Gene3D" id="2.20.28.20">
    <property type="entry name" value="Methionyl-tRNA synthetase, Zn-domain"/>
    <property type="match status" value="1"/>
</dbReference>
<evidence type="ECO:0000256" key="9">
    <source>
        <dbReference type="ARBA" id="ARBA00023146"/>
    </source>
</evidence>
<dbReference type="GO" id="GO:0005524">
    <property type="term" value="F:ATP binding"/>
    <property type="evidence" value="ECO:0007669"/>
    <property type="project" value="UniProtKB-UniRule"/>
</dbReference>
<dbReference type="EC" id="6.1.1.10" evidence="11"/>
<dbReference type="GO" id="GO:0004825">
    <property type="term" value="F:methionine-tRNA ligase activity"/>
    <property type="evidence" value="ECO:0007669"/>
    <property type="project" value="UniProtKB-UniRule"/>
</dbReference>
<keyword evidence="11" id="KW-0479">Metal-binding</keyword>
<dbReference type="OrthoDB" id="9810191at2"/>
<evidence type="ECO:0000256" key="1">
    <source>
        <dbReference type="ARBA" id="ARBA00003314"/>
    </source>
</evidence>
<dbReference type="Gene3D" id="3.40.50.620">
    <property type="entry name" value="HUPs"/>
    <property type="match status" value="1"/>
</dbReference>
<evidence type="ECO:0000256" key="5">
    <source>
        <dbReference type="ARBA" id="ARBA00022598"/>
    </source>
</evidence>
<protein>
    <recommendedName>
        <fullName evidence="11">Methionine--tRNA ligase</fullName>
        <ecNumber evidence="11">6.1.1.10</ecNumber>
    </recommendedName>
    <alternativeName>
        <fullName evidence="11">Methionyl-tRNA synthetase</fullName>
        <shortName evidence="11">MetRS</shortName>
    </alternativeName>
</protein>
<keyword evidence="9 11" id="KW-0030">Aminoacyl-tRNA synthetase</keyword>
<gene>
    <name evidence="11" type="primary">metG</name>
    <name evidence="14" type="ORF">AC812_09380</name>
</gene>
<dbReference type="InterPro" id="IPR001412">
    <property type="entry name" value="aa-tRNA-synth_I_CS"/>
</dbReference>
<evidence type="ECO:0000259" key="12">
    <source>
        <dbReference type="Pfam" id="PF09334"/>
    </source>
</evidence>
<dbReference type="GO" id="GO:0005829">
    <property type="term" value="C:cytosol"/>
    <property type="evidence" value="ECO:0007669"/>
    <property type="project" value="TreeGrafter"/>
</dbReference>
<dbReference type="GO" id="GO:0006431">
    <property type="term" value="P:methionyl-tRNA aminoacylation"/>
    <property type="evidence" value="ECO:0007669"/>
    <property type="project" value="UniProtKB-UniRule"/>
</dbReference>
<comment type="function">
    <text evidence="1 11">Is required not only for elongation of protein synthesis but also for the initiation of all mRNA translation through initiator tRNA(fMet) aminoacylation.</text>
</comment>
<dbReference type="CDD" id="cd00814">
    <property type="entry name" value="MetRS_core"/>
    <property type="match status" value="1"/>
</dbReference>
<comment type="similarity">
    <text evidence="3 11">Belongs to the class-I aminoacyl-tRNA synthetase family. MetG type 1 subfamily.</text>
</comment>
<name>A0A0P6XSA1_9CHLR</name>
<comment type="subcellular location">
    <subcellularLocation>
        <location evidence="2 11">Cytoplasm</location>
    </subcellularLocation>
</comment>
<comment type="catalytic activity">
    <reaction evidence="10 11">
        <text>tRNA(Met) + L-methionine + ATP = L-methionyl-tRNA(Met) + AMP + diphosphate</text>
        <dbReference type="Rhea" id="RHEA:13481"/>
        <dbReference type="Rhea" id="RHEA-COMP:9667"/>
        <dbReference type="Rhea" id="RHEA-COMP:9698"/>
        <dbReference type="ChEBI" id="CHEBI:30616"/>
        <dbReference type="ChEBI" id="CHEBI:33019"/>
        <dbReference type="ChEBI" id="CHEBI:57844"/>
        <dbReference type="ChEBI" id="CHEBI:78442"/>
        <dbReference type="ChEBI" id="CHEBI:78530"/>
        <dbReference type="ChEBI" id="CHEBI:456215"/>
        <dbReference type="EC" id="6.1.1.10"/>
    </reaction>
</comment>
<evidence type="ECO:0000256" key="10">
    <source>
        <dbReference type="ARBA" id="ARBA00047364"/>
    </source>
</evidence>
<dbReference type="PRINTS" id="PR01041">
    <property type="entry name" value="TRNASYNTHMET"/>
</dbReference>
<feature type="binding site" evidence="11">
    <location>
        <position position="160"/>
    </location>
    <ligand>
        <name>Zn(2+)</name>
        <dbReference type="ChEBI" id="CHEBI:29105"/>
    </ligand>
</feature>
<dbReference type="RefSeq" id="WP_061914198.1">
    <property type="nucleotide sequence ID" value="NZ_DF967971.1"/>
</dbReference>
<organism evidence="14 15">
    <name type="scientific">Bellilinea caldifistulae</name>
    <dbReference type="NCBI Taxonomy" id="360411"/>
    <lineage>
        <taxon>Bacteria</taxon>
        <taxon>Bacillati</taxon>
        <taxon>Chloroflexota</taxon>
        <taxon>Anaerolineae</taxon>
        <taxon>Anaerolineales</taxon>
        <taxon>Anaerolineaceae</taxon>
        <taxon>Bellilinea</taxon>
    </lineage>
</organism>
<dbReference type="InterPro" id="IPR029038">
    <property type="entry name" value="MetRS_Zn"/>
</dbReference>
<feature type="domain" description="Methionyl/Leucyl tRNA synthetase" evidence="12">
    <location>
        <begin position="5"/>
        <end position="412"/>
    </location>
</feature>
<feature type="short sequence motif" description="'HIGH' region" evidence="11">
    <location>
        <begin position="12"/>
        <end position="22"/>
    </location>
</feature>
<dbReference type="CDD" id="cd07957">
    <property type="entry name" value="Anticodon_Ia_Met"/>
    <property type="match status" value="1"/>
</dbReference>
<dbReference type="STRING" id="360411.AC812_09380"/>
<dbReference type="FunFam" id="2.20.28.20:FF:000001">
    <property type="entry name" value="Methionine--tRNA ligase"/>
    <property type="match status" value="1"/>
</dbReference>
<dbReference type="PROSITE" id="PS00178">
    <property type="entry name" value="AA_TRNA_LIGASE_I"/>
    <property type="match status" value="1"/>
</dbReference>
<dbReference type="PANTHER" id="PTHR45765">
    <property type="entry name" value="METHIONINE--TRNA LIGASE"/>
    <property type="match status" value="1"/>
</dbReference>
<comment type="subunit">
    <text evidence="11">Monomer.</text>
</comment>
<feature type="domain" description="Methionyl-tRNA synthetase anticodon-binding" evidence="13">
    <location>
        <begin position="423"/>
        <end position="527"/>
    </location>
</feature>
<dbReference type="InterPro" id="IPR014758">
    <property type="entry name" value="Met-tRNA_synth"/>
</dbReference>
<dbReference type="PANTHER" id="PTHR45765:SF1">
    <property type="entry name" value="METHIONINE--TRNA LIGASE, CYTOPLASMIC"/>
    <property type="match status" value="1"/>
</dbReference>
<dbReference type="InterPro" id="IPR023458">
    <property type="entry name" value="Met-tRNA_ligase_1"/>
</dbReference>
<evidence type="ECO:0000256" key="7">
    <source>
        <dbReference type="ARBA" id="ARBA00022840"/>
    </source>
</evidence>
<keyword evidence="8 11" id="KW-0648">Protein biosynthesis</keyword>
<keyword evidence="6 11" id="KW-0547">Nucleotide-binding</keyword>
<dbReference type="GO" id="GO:0046872">
    <property type="term" value="F:metal ion binding"/>
    <property type="evidence" value="ECO:0007669"/>
    <property type="project" value="UniProtKB-KW"/>
</dbReference>
<dbReference type="NCBIfam" id="TIGR00398">
    <property type="entry name" value="metG"/>
    <property type="match status" value="1"/>
</dbReference>
<comment type="cofactor">
    <cofactor evidence="11">
        <name>Zn(2+)</name>
        <dbReference type="ChEBI" id="CHEBI:29105"/>
    </cofactor>
    <text evidence="11">Binds 1 zinc ion per subunit.</text>
</comment>
<keyword evidence="15" id="KW-1185">Reference proteome</keyword>
<dbReference type="InterPro" id="IPR009080">
    <property type="entry name" value="tRNAsynth_Ia_anticodon-bd"/>
</dbReference>
<dbReference type="PATRIC" id="fig|360411.5.peg.3041"/>
<accession>A0A0P6XSA1</accession>